<dbReference type="GO" id="GO:0005634">
    <property type="term" value="C:nucleus"/>
    <property type="evidence" value="ECO:0007669"/>
    <property type="project" value="UniProtKB-SubCell"/>
</dbReference>
<dbReference type="Pfam" id="PF13359">
    <property type="entry name" value="DDE_Tnp_4"/>
    <property type="match status" value="1"/>
</dbReference>
<dbReference type="AlphaFoldDB" id="A0A6J1R5E4"/>
<reference evidence="10 11" key="1">
    <citation type="submission" date="2025-04" db="UniProtKB">
        <authorList>
            <consortium name="RefSeq"/>
        </authorList>
    </citation>
    <scope>IDENTIFICATION</scope>
    <source>
        <tissue evidence="10 11">Whole body</tissue>
    </source>
</reference>
<feature type="domain" description="DDE Tnp4" evidence="8">
    <location>
        <begin position="157"/>
        <end position="307"/>
    </location>
</feature>
<dbReference type="InterPro" id="IPR027806">
    <property type="entry name" value="HARBI1_dom"/>
</dbReference>
<keyword evidence="4" id="KW-0540">Nuclease</keyword>
<evidence type="ECO:0000256" key="2">
    <source>
        <dbReference type="ARBA" id="ARBA00004123"/>
    </source>
</evidence>
<evidence type="ECO:0000256" key="5">
    <source>
        <dbReference type="ARBA" id="ARBA00022723"/>
    </source>
</evidence>
<evidence type="ECO:0000313" key="10">
    <source>
        <dbReference type="RefSeq" id="XP_024874417.1"/>
    </source>
</evidence>
<dbReference type="RefSeq" id="XP_024874417.1">
    <property type="nucleotide sequence ID" value="XM_025018649.1"/>
</dbReference>
<evidence type="ECO:0000313" key="11">
    <source>
        <dbReference type="RefSeq" id="XP_024890234.1"/>
    </source>
</evidence>
<comment type="cofactor">
    <cofactor evidence="1">
        <name>a divalent metal cation</name>
        <dbReference type="ChEBI" id="CHEBI:60240"/>
    </cofactor>
</comment>
<dbReference type="GeneID" id="112466404"/>
<evidence type="ECO:0000256" key="1">
    <source>
        <dbReference type="ARBA" id="ARBA00001968"/>
    </source>
</evidence>
<name>A0A6J1R5E4_9HYME</name>
<comment type="subcellular location">
    <subcellularLocation>
        <location evidence="2">Nucleus</location>
    </subcellularLocation>
</comment>
<dbReference type="InterPro" id="IPR045249">
    <property type="entry name" value="HARBI1-like"/>
</dbReference>
<evidence type="ECO:0000259" key="8">
    <source>
        <dbReference type="Pfam" id="PF13359"/>
    </source>
</evidence>
<dbReference type="GO" id="GO:0016787">
    <property type="term" value="F:hydrolase activity"/>
    <property type="evidence" value="ECO:0007669"/>
    <property type="project" value="UniProtKB-KW"/>
</dbReference>
<dbReference type="Proteomes" id="UP000504618">
    <property type="component" value="Unplaced"/>
</dbReference>
<dbReference type="GO" id="GO:0046872">
    <property type="term" value="F:metal ion binding"/>
    <property type="evidence" value="ECO:0007669"/>
    <property type="project" value="UniProtKB-KW"/>
</dbReference>
<keyword evidence="5" id="KW-0479">Metal-binding</keyword>
<dbReference type="PANTHER" id="PTHR22930:SF289">
    <property type="entry name" value="DDE TNP4 DOMAIN-CONTAINING PROTEIN-RELATED"/>
    <property type="match status" value="1"/>
</dbReference>
<protein>
    <submittedName>
        <fullName evidence="10 11">Nuclease HARBI1</fullName>
    </submittedName>
</protein>
<sequence length="364" mass="42365">MMPQHLLNLLFSDDEDIVNVRPIRRRKRFKHRINYLEELDDIEFIMRFRISKRSVLSVLQHIREELEFATNKNKAISPMIQLLLTLRVYATGSFLISAGNFSGVSTTSAHYIVHRVSRTIARLRPLYIHFPNTEEEIRKEQQQFYKIARFPRVIGCIDCTHIRVQSFGGEDAELFRNRKGYFSINTQATCNSNLQITDIVARWQGSVHDSTIFNNSRLRANFENAAYGNGFLLGDSAYPSKRYLLTPLITPQTAAERLYNESHIRTRNIIERLFGVWKRRFPILALGMRYHLQRVMPIIIATAVLHNIARQNNDPQPDDDPNLDLPWDHMLAECNINQRINNDEVAGATVRTELIHTYFANIRV</sequence>
<dbReference type="RefSeq" id="XP_024890234.1">
    <property type="nucleotide sequence ID" value="XM_025034466.1"/>
</dbReference>
<keyword evidence="7" id="KW-0539">Nucleus</keyword>
<evidence type="ECO:0000256" key="3">
    <source>
        <dbReference type="ARBA" id="ARBA00006958"/>
    </source>
</evidence>
<evidence type="ECO:0000256" key="7">
    <source>
        <dbReference type="ARBA" id="ARBA00023242"/>
    </source>
</evidence>
<dbReference type="PANTHER" id="PTHR22930">
    <property type="match status" value="1"/>
</dbReference>
<comment type="similarity">
    <text evidence="3">Belongs to the HARBI1 family.</text>
</comment>
<evidence type="ECO:0000256" key="6">
    <source>
        <dbReference type="ARBA" id="ARBA00022801"/>
    </source>
</evidence>
<organism evidence="9 11">
    <name type="scientific">Temnothorax curvispinosus</name>
    <dbReference type="NCBI Taxonomy" id="300111"/>
    <lineage>
        <taxon>Eukaryota</taxon>
        <taxon>Metazoa</taxon>
        <taxon>Ecdysozoa</taxon>
        <taxon>Arthropoda</taxon>
        <taxon>Hexapoda</taxon>
        <taxon>Insecta</taxon>
        <taxon>Pterygota</taxon>
        <taxon>Neoptera</taxon>
        <taxon>Endopterygota</taxon>
        <taxon>Hymenoptera</taxon>
        <taxon>Apocrita</taxon>
        <taxon>Aculeata</taxon>
        <taxon>Formicoidea</taxon>
        <taxon>Formicidae</taxon>
        <taxon>Myrmicinae</taxon>
        <taxon>Temnothorax</taxon>
    </lineage>
</organism>
<keyword evidence="6" id="KW-0378">Hydrolase</keyword>
<dbReference type="GO" id="GO:0004518">
    <property type="term" value="F:nuclease activity"/>
    <property type="evidence" value="ECO:0007669"/>
    <property type="project" value="UniProtKB-KW"/>
</dbReference>
<evidence type="ECO:0000256" key="4">
    <source>
        <dbReference type="ARBA" id="ARBA00022722"/>
    </source>
</evidence>
<keyword evidence="9" id="KW-1185">Reference proteome</keyword>
<accession>A0A6J1R5E4</accession>
<dbReference type="OrthoDB" id="6740069at2759"/>
<evidence type="ECO:0000313" key="9">
    <source>
        <dbReference type="Proteomes" id="UP000504618"/>
    </source>
</evidence>
<proteinExistence type="inferred from homology"/>
<gene>
    <name evidence="11" type="primary">LOC112466404</name>
    <name evidence="10" type="synonym">LOC112456239</name>
</gene>